<organism evidence="2 3">
    <name type="scientific">Letharia columbiana</name>
    <dbReference type="NCBI Taxonomy" id="112416"/>
    <lineage>
        <taxon>Eukaryota</taxon>
        <taxon>Fungi</taxon>
        <taxon>Dikarya</taxon>
        <taxon>Ascomycota</taxon>
        <taxon>Pezizomycotina</taxon>
        <taxon>Lecanoromycetes</taxon>
        <taxon>OSLEUM clade</taxon>
        <taxon>Lecanoromycetidae</taxon>
        <taxon>Lecanorales</taxon>
        <taxon>Lecanorineae</taxon>
        <taxon>Parmeliaceae</taxon>
        <taxon>Letharia</taxon>
    </lineage>
</organism>
<name>A0A8H6FUU1_9LECA</name>
<protein>
    <submittedName>
        <fullName evidence="2">Uncharacterized protein</fullName>
    </submittedName>
</protein>
<accession>A0A8H6FUU1</accession>
<gene>
    <name evidence="2" type="ORF">HO173_006708</name>
</gene>
<dbReference type="RefSeq" id="XP_037164459.1">
    <property type="nucleotide sequence ID" value="XM_037308616.1"/>
</dbReference>
<reference evidence="2 3" key="1">
    <citation type="journal article" date="2020" name="Genomics">
        <title>Complete, high-quality genomes from long-read metagenomic sequencing of two wolf lichen thalli reveals enigmatic genome architecture.</title>
        <authorList>
            <person name="McKenzie S.K."/>
            <person name="Walston R.F."/>
            <person name="Allen J.L."/>
        </authorList>
    </citation>
    <scope>NUCLEOTIDE SEQUENCE [LARGE SCALE GENOMIC DNA]</scope>
    <source>
        <strain evidence="2">WasteWater2</strain>
    </source>
</reference>
<dbReference type="EMBL" id="JACCJC010000026">
    <property type="protein sequence ID" value="KAF6235081.1"/>
    <property type="molecule type" value="Genomic_DNA"/>
</dbReference>
<comment type="caution">
    <text evidence="2">The sequence shown here is derived from an EMBL/GenBank/DDBJ whole genome shotgun (WGS) entry which is preliminary data.</text>
</comment>
<dbReference type="Proteomes" id="UP000578531">
    <property type="component" value="Unassembled WGS sequence"/>
</dbReference>
<feature type="region of interest" description="Disordered" evidence="1">
    <location>
        <begin position="165"/>
        <end position="185"/>
    </location>
</feature>
<sequence>MELRYCMGFLVVDLEEFAPAMVILEETVMKFTIALATTGQPLIYTVPEDVSEAGSLLPGRGLELTQRHHEYELPGTAWLPQEMLVAAFCINIAAPIGWDDLCFRPLFILAIMSFTIQLVKNRVPVTGQDLVYSGSGRKCGEPRSSRGIFSRDSSRRCSCSFNFSSSFHSSKTSQTAERNKRTSTF</sequence>
<dbReference type="AlphaFoldDB" id="A0A8H6FUU1"/>
<keyword evidence="3" id="KW-1185">Reference proteome</keyword>
<feature type="compositionally biased region" description="Polar residues" evidence="1">
    <location>
        <begin position="171"/>
        <end position="185"/>
    </location>
</feature>
<dbReference type="GeneID" id="59288368"/>
<proteinExistence type="predicted"/>
<evidence type="ECO:0000313" key="2">
    <source>
        <dbReference type="EMBL" id="KAF6235081.1"/>
    </source>
</evidence>
<evidence type="ECO:0000256" key="1">
    <source>
        <dbReference type="SAM" id="MobiDB-lite"/>
    </source>
</evidence>
<evidence type="ECO:0000313" key="3">
    <source>
        <dbReference type="Proteomes" id="UP000578531"/>
    </source>
</evidence>